<gene>
    <name evidence="2" type="ORF">PQR66_39290</name>
</gene>
<proteinExistence type="predicted"/>
<dbReference type="Proteomes" id="UP001629249">
    <property type="component" value="Unassembled WGS sequence"/>
</dbReference>
<keyword evidence="3" id="KW-1185">Reference proteome</keyword>
<feature type="transmembrane region" description="Helical" evidence="1">
    <location>
        <begin position="120"/>
        <end position="136"/>
    </location>
</feature>
<keyword evidence="1" id="KW-1133">Transmembrane helix</keyword>
<dbReference type="RefSeq" id="WP_153139733.1">
    <property type="nucleotide sequence ID" value="NZ_JAQQFH010000070.1"/>
</dbReference>
<keyword evidence="1" id="KW-0472">Membrane</keyword>
<keyword evidence="1" id="KW-0812">Transmembrane</keyword>
<evidence type="ECO:0000256" key="1">
    <source>
        <dbReference type="SAM" id="Phobius"/>
    </source>
</evidence>
<feature type="transmembrane region" description="Helical" evidence="1">
    <location>
        <begin position="167"/>
        <end position="186"/>
    </location>
</feature>
<feature type="transmembrane region" description="Helical" evidence="1">
    <location>
        <begin position="96"/>
        <end position="114"/>
    </location>
</feature>
<comment type="caution">
    <text evidence="2">The sequence shown here is derived from an EMBL/GenBank/DDBJ whole genome shotgun (WGS) entry which is preliminary data.</text>
</comment>
<accession>A0ABW9A1H8</accession>
<reference evidence="2 3" key="1">
    <citation type="journal article" date="2024" name="Chem. Sci.">
        <title>Discovery of megapolipeptins by genome mining of a Burkholderiales bacteria collection.</title>
        <authorList>
            <person name="Paulo B.S."/>
            <person name="Recchia M.J.J."/>
            <person name="Lee S."/>
            <person name="Fergusson C.H."/>
            <person name="Romanowski S.B."/>
            <person name="Hernandez A."/>
            <person name="Krull N."/>
            <person name="Liu D.Y."/>
            <person name="Cavanagh H."/>
            <person name="Bos A."/>
            <person name="Gray C.A."/>
            <person name="Murphy B.T."/>
            <person name="Linington R.G."/>
            <person name="Eustaquio A.S."/>
        </authorList>
    </citation>
    <scope>NUCLEOTIDE SEQUENCE [LARGE SCALE GENOMIC DNA]</scope>
    <source>
        <strain evidence="2 3">RL16-012-BIC-B</strain>
    </source>
</reference>
<evidence type="ECO:0000313" key="3">
    <source>
        <dbReference type="Proteomes" id="UP001629249"/>
    </source>
</evidence>
<feature type="transmembrane region" description="Helical" evidence="1">
    <location>
        <begin position="35"/>
        <end position="52"/>
    </location>
</feature>
<name>A0ABW9A1H8_9BURK</name>
<dbReference type="EMBL" id="JAQQFN010000061">
    <property type="protein sequence ID" value="MFL9889119.1"/>
    <property type="molecule type" value="Genomic_DNA"/>
</dbReference>
<sequence length="189" mass="21358">MPISSEQAAQALREVEQTRALSSTLYGYQKASPHLFLWGLIWLVGFSLNDFFPSHINLVWVPLDILGIACSTYLATRNPHARDEPSLSKMNQIWRWLGSILTIMAFFVAVQLVMQPTAERQVVSLMMLIVSMFYVLRGLWGSSRMGWTGIALAALTAYGFYEVRTHYDLWMAVVGGVSLILAGLWLRRT</sequence>
<protein>
    <submittedName>
        <fullName evidence="2">Uncharacterized protein</fullName>
    </submittedName>
</protein>
<feature type="transmembrane region" description="Helical" evidence="1">
    <location>
        <begin position="58"/>
        <end position="75"/>
    </location>
</feature>
<evidence type="ECO:0000313" key="2">
    <source>
        <dbReference type="EMBL" id="MFL9889119.1"/>
    </source>
</evidence>
<organism evidence="2 3">
    <name type="scientific">Paraburkholderia agricolaris</name>
    <dbReference type="NCBI Taxonomy" id="2152888"/>
    <lineage>
        <taxon>Bacteria</taxon>
        <taxon>Pseudomonadati</taxon>
        <taxon>Pseudomonadota</taxon>
        <taxon>Betaproteobacteria</taxon>
        <taxon>Burkholderiales</taxon>
        <taxon>Burkholderiaceae</taxon>
        <taxon>Paraburkholderia</taxon>
    </lineage>
</organism>